<comment type="caution">
    <text evidence="1">The sequence shown here is derived from an EMBL/GenBank/DDBJ whole genome shotgun (WGS) entry which is preliminary data.</text>
</comment>
<keyword evidence="2" id="KW-1185">Reference proteome</keyword>
<evidence type="ECO:0000313" key="2">
    <source>
        <dbReference type="Proteomes" id="UP000807469"/>
    </source>
</evidence>
<sequence>MGSPITYALHVAETLGLRRFIGNLYYLELVSSKMRTKEIEGSTAFVHPTHDLTPSQRLTLYEGGWSLQRYWLKHVNAPIEVFNCPPDDEHSCNELWKSLWPQYIVDLADKSFDPLDFLSDLPEFVTSMNEDCFDGADISCLQFYVRNNIRRLRDSLADHFLGPLPSGSPVPSVS</sequence>
<accession>A0A9P5Z597</accession>
<dbReference type="OrthoDB" id="2886395at2759"/>
<proteinExistence type="predicted"/>
<organism evidence="1 2">
    <name type="scientific">Pholiota conissans</name>
    <dbReference type="NCBI Taxonomy" id="109636"/>
    <lineage>
        <taxon>Eukaryota</taxon>
        <taxon>Fungi</taxon>
        <taxon>Dikarya</taxon>
        <taxon>Basidiomycota</taxon>
        <taxon>Agaricomycotina</taxon>
        <taxon>Agaricomycetes</taxon>
        <taxon>Agaricomycetidae</taxon>
        <taxon>Agaricales</taxon>
        <taxon>Agaricineae</taxon>
        <taxon>Strophariaceae</taxon>
        <taxon>Pholiota</taxon>
    </lineage>
</organism>
<protein>
    <submittedName>
        <fullName evidence="1">Uncharacterized protein</fullName>
    </submittedName>
</protein>
<dbReference type="Proteomes" id="UP000807469">
    <property type="component" value="Unassembled WGS sequence"/>
</dbReference>
<gene>
    <name evidence="1" type="ORF">BDN70DRAFT_563668</name>
</gene>
<name>A0A9P5Z597_9AGAR</name>
<dbReference type="AlphaFoldDB" id="A0A9P5Z597"/>
<dbReference type="EMBL" id="MU155183">
    <property type="protein sequence ID" value="KAF9481106.1"/>
    <property type="molecule type" value="Genomic_DNA"/>
</dbReference>
<reference evidence="1" key="1">
    <citation type="submission" date="2020-11" db="EMBL/GenBank/DDBJ databases">
        <authorList>
            <consortium name="DOE Joint Genome Institute"/>
            <person name="Ahrendt S."/>
            <person name="Riley R."/>
            <person name="Andreopoulos W."/>
            <person name="Labutti K."/>
            <person name="Pangilinan J."/>
            <person name="Ruiz-Duenas F.J."/>
            <person name="Barrasa J.M."/>
            <person name="Sanchez-Garcia M."/>
            <person name="Camarero S."/>
            <person name="Miyauchi S."/>
            <person name="Serrano A."/>
            <person name="Linde D."/>
            <person name="Babiker R."/>
            <person name="Drula E."/>
            <person name="Ayuso-Fernandez I."/>
            <person name="Pacheco R."/>
            <person name="Padilla G."/>
            <person name="Ferreira P."/>
            <person name="Barriuso J."/>
            <person name="Kellner H."/>
            <person name="Castanera R."/>
            <person name="Alfaro M."/>
            <person name="Ramirez L."/>
            <person name="Pisabarro A.G."/>
            <person name="Kuo A."/>
            <person name="Tritt A."/>
            <person name="Lipzen A."/>
            <person name="He G."/>
            <person name="Yan M."/>
            <person name="Ng V."/>
            <person name="Cullen D."/>
            <person name="Martin F."/>
            <person name="Rosso M.-N."/>
            <person name="Henrissat B."/>
            <person name="Hibbett D."/>
            <person name="Martinez A.T."/>
            <person name="Grigoriev I.V."/>
        </authorList>
    </citation>
    <scope>NUCLEOTIDE SEQUENCE</scope>
    <source>
        <strain evidence="1">CIRM-BRFM 674</strain>
    </source>
</reference>
<evidence type="ECO:0000313" key="1">
    <source>
        <dbReference type="EMBL" id="KAF9481106.1"/>
    </source>
</evidence>